<accession>A0A931E3Z1</accession>
<keyword evidence="3" id="KW-1185">Reference proteome</keyword>
<dbReference type="Gene3D" id="1.10.530.10">
    <property type="match status" value="1"/>
</dbReference>
<organism evidence="2 3">
    <name type="scientific">Corynebacterium aquatimens</name>
    <dbReference type="NCBI Taxonomy" id="1190508"/>
    <lineage>
        <taxon>Bacteria</taxon>
        <taxon>Bacillati</taxon>
        <taxon>Actinomycetota</taxon>
        <taxon>Actinomycetes</taxon>
        <taxon>Mycobacteriales</taxon>
        <taxon>Corynebacteriaceae</taxon>
        <taxon>Corynebacterium</taxon>
    </lineage>
</organism>
<evidence type="ECO:0000313" key="2">
    <source>
        <dbReference type="EMBL" id="MBG6122058.1"/>
    </source>
</evidence>
<gene>
    <name evidence="2" type="ORF">IW254_001027</name>
</gene>
<comment type="caution">
    <text evidence="2">The sequence shown here is derived from an EMBL/GenBank/DDBJ whole genome shotgun (WGS) entry which is preliminary data.</text>
</comment>
<sequence length="248" mass="26762">MLVIILTLSVVMWLASLSDGLLTTTNRQPIPRDIPPAAAQQPPLIDTEAPGRTANQLGEWSLPIADQLNVEPQAIRAYANAELIAAQVWPECNLKWNTLAGIGWVETRHGTYTGKLFDAGRLNDDGVADPPIIGVRLDGSPGFAKIHDTDGGEFDGDKEYDRAIGPMQFLPESWKHYGRDGNGDGVADPQQIDDAALAAATVMCSGGRDMATEQDWRAAILGYNHSNDYVAKVRDAAANYALGQPAQR</sequence>
<dbReference type="InterPro" id="IPR031304">
    <property type="entry name" value="SLT_2"/>
</dbReference>
<dbReference type="PANTHER" id="PTHR30163">
    <property type="entry name" value="MEMBRANE-BOUND LYTIC MUREIN TRANSGLYCOSYLASE B"/>
    <property type="match status" value="1"/>
</dbReference>
<reference evidence="2" key="1">
    <citation type="submission" date="2020-11" db="EMBL/GenBank/DDBJ databases">
        <title>Sequencing the genomes of 1000 actinobacteria strains.</title>
        <authorList>
            <person name="Klenk H.-P."/>
        </authorList>
    </citation>
    <scope>NUCLEOTIDE SEQUENCE</scope>
    <source>
        <strain evidence="2">DSM 45632</strain>
    </source>
</reference>
<feature type="domain" description="Transglycosylase SLT" evidence="1">
    <location>
        <begin position="163"/>
        <end position="202"/>
    </location>
</feature>
<name>A0A931E3Z1_9CORY</name>
<evidence type="ECO:0000259" key="1">
    <source>
        <dbReference type="Pfam" id="PF13406"/>
    </source>
</evidence>
<dbReference type="InterPro" id="IPR023346">
    <property type="entry name" value="Lysozyme-like_dom_sf"/>
</dbReference>
<dbReference type="AlphaFoldDB" id="A0A931E3Z1"/>
<dbReference type="InterPro" id="IPR043426">
    <property type="entry name" value="MltB-like"/>
</dbReference>
<proteinExistence type="predicted"/>
<dbReference type="PANTHER" id="PTHR30163:SF8">
    <property type="entry name" value="LYTIC MUREIN TRANSGLYCOSYLASE"/>
    <property type="match status" value="1"/>
</dbReference>
<dbReference type="EMBL" id="JADOUE010000001">
    <property type="protein sequence ID" value="MBG6122058.1"/>
    <property type="molecule type" value="Genomic_DNA"/>
</dbReference>
<evidence type="ECO:0000313" key="3">
    <source>
        <dbReference type="Proteomes" id="UP000658613"/>
    </source>
</evidence>
<dbReference type="Proteomes" id="UP000658613">
    <property type="component" value="Unassembled WGS sequence"/>
</dbReference>
<dbReference type="GO" id="GO:0009253">
    <property type="term" value="P:peptidoglycan catabolic process"/>
    <property type="evidence" value="ECO:0007669"/>
    <property type="project" value="TreeGrafter"/>
</dbReference>
<protein>
    <submittedName>
        <fullName evidence="2">Membrane-bound lytic murein transglycosylase B</fullName>
    </submittedName>
</protein>
<dbReference type="SUPFAM" id="SSF53955">
    <property type="entry name" value="Lysozyme-like"/>
    <property type="match status" value="1"/>
</dbReference>
<dbReference type="RefSeq" id="WP_376993113.1">
    <property type="nucleotide sequence ID" value="NZ_CP046980.1"/>
</dbReference>
<dbReference type="CDD" id="cd13399">
    <property type="entry name" value="Slt35-like"/>
    <property type="match status" value="1"/>
</dbReference>
<dbReference type="GO" id="GO:0008933">
    <property type="term" value="F:peptidoglycan lytic transglycosylase activity"/>
    <property type="evidence" value="ECO:0007669"/>
    <property type="project" value="TreeGrafter"/>
</dbReference>
<dbReference type="Pfam" id="PF13406">
    <property type="entry name" value="SLT_2"/>
    <property type="match status" value="1"/>
</dbReference>